<dbReference type="Pfam" id="PF13442">
    <property type="entry name" value="Cytochrome_CBB3"/>
    <property type="match status" value="1"/>
</dbReference>
<reference evidence="7 8" key="1">
    <citation type="journal article" date="2016" name="Nat. Commun.">
        <title>Thousands of microbial genomes shed light on interconnected biogeochemical processes in an aquifer system.</title>
        <authorList>
            <person name="Anantharaman K."/>
            <person name="Brown C.T."/>
            <person name="Hug L.A."/>
            <person name="Sharon I."/>
            <person name="Castelle C.J."/>
            <person name="Probst A.J."/>
            <person name="Thomas B.C."/>
            <person name="Singh A."/>
            <person name="Wilkins M.J."/>
            <person name="Karaoz U."/>
            <person name="Brodie E.L."/>
            <person name="Williams K.H."/>
            <person name="Hubbard S.S."/>
            <person name="Banfield J.F."/>
        </authorList>
    </citation>
    <scope>NUCLEOTIDE SEQUENCE [LARGE SCALE GENOMIC DNA]</scope>
</reference>
<organism evidence="7 8">
    <name type="scientific">Candidatus Lambdaproteobacteria bacterium RIFOXYD2_FULL_50_16</name>
    <dbReference type="NCBI Taxonomy" id="1817772"/>
    <lineage>
        <taxon>Bacteria</taxon>
        <taxon>Pseudomonadati</taxon>
        <taxon>Pseudomonadota</taxon>
        <taxon>Candidatus Lambdaproteobacteria</taxon>
    </lineage>
</organism>
<proteinExistence type="predicted"/>
<keyword evidence="3 4" id="KW-0408">Iron</keyword>
<protein>
    <recommendedName>
        <fullName evidence="6">Cytochrome c domain-containing protein</fullName>
    </recommendedName>
</protein>
<keyword evidence="1 4" id="KW-0349">Heme</keyword>
<dbReference type="Gene3D" id="1.10.760.10">
    <property type="entry name" value="Cytochrome c-like domain"/>
    <property type="match status" value="1"/>
</dbReference>
<evidence type="ECO:0000256" key="2">
    <source>
        <dbReference type="ARBA" id="ARBA00022723"/>
    </source>
</evidence>
<comment type="caution">
    <text evidence="7">The sequence shown here is derived from an EMBL/GenBank/DDBJ whole genome shotgun (WGS) entry which is preliminary data.</text>
</comment>
<dbReference type="InterPro" id="IPR009056">
    <property type="entry name" value="Cyt_c-like_dom"/>
</dbReference>
<dbReference type="GO" id="GO:0046872">
    <property type="term" value="F:metal ion binding"/>
    <property type="evidence" value="ECO:0007669"/>
    <property type="project" value="UniProtKB-KW"/>
</dbReference>
<dbReference type="GO" id="GO:0009055">
    <property type="term" value="F:electron transfer activity"/>
    <property type="evidence" value="ECO:0007669"/>
    <property type="project" value="InterPro"/>
</dbReference>
<dbReference type="GO" id="GO:0020037">
    <property type="term" value="F:heme binding"/>
    <property type="evidence" value="ECO:0007669"/>
    <property type="project" value="InterPro"/>
</dbReference>
<evidence type="ECO:0000259" key="6">
    <source>
        <dbReference type="PROSITE" id="PS51007"/>
    </source>
</evidence>
<accession>A0A1F6GDN9</accession>
<feature type="domain" description="Cytochrome c" evidence="6">
    <location>
        <begin position="50"/>
        <end position="146"/>
    </location>
</feature>
<gene>
    <name evidence="7" type="ORF">A2527_04395</name>
</gene>
<evidence type="ECO:0000313" key="8">
    <source>
        <dbReference type="Proteomes" id="UP000178449"/>
    </source>
</evidence>
<name>A0A1F6GDN9_9PROT</name>
<keyword evidence="2 4" id="KW-0479">Metal-binding</keyword>
<keyword evidence="5" id="KW-0472">Membrane</keyword>
<dbReference type="SUPFAM" id="SSF46626">
    <property type="entry name" value="Cytochrome c"/>
    <property type="match status" value="1"/>
</dbReference>
<dbReference type="PROSITE" id="PS51007">
    <property type="entry name" value="CYTC"/>
    <property type="match status" value="1"/>
</dbReference>
<dbReference type="InterPro" id="IPR051459">
    <property type="entry name" value="Cytochrome_c-type_DH"/>
</dbReference>
<sequence>MSNLPDNDQEAKDVAKYKKLAQWGMFFAIALAVGLVALPMSKMRRNNRNRMVENGQVLYVQHCQKCHGEKAVGEDAAHLAGGLKPDGTFIAPALDSTAHAWHHSNRELFETVKNGSLDPTSSMKGFKDQLSDEDIAAVLIYLQSLWTNEVRERHKIMFGDTTRQSSEFNF</sequence>
<keyword evidence="5" id="KW-1133">Transmembrane helix</keyword>
<evidence type="ECO:0000256" key="1">
    <source>
        <dbReference type="ARBA" id="ARBA00022617"/>
    </source>
</evidence>
<dbReference type="PANTHER" id="PTHR35008">
    <property type="entry name" value="BLL4482 PROTEIN-RELATED"/>
    <property type="match status" value="1"/>
</dbReference>
<dbReference type="InterPro" id="IPR036909">
    <property type="entry name" value="Cyt_c-like_dom_sf"/>
</dbReference>
<dbReference type="STRING" id="1817772.A2527_04395"/>
<dbReference type="AlphaFoldDB" id="A0A1F6GDN9"/>
<dbReference type="EMBL" id="MFNE01000017">
    <property type="protein sequence ID" value="OGG96224.1"/>
    <property type="molecule type" value="Genomic_DNA"/>
</dbReference>
<evidence type="ECO:0000256" key="3">
    <source>
        <dbReference type="ARBA" id="ARBA00023004"/>
    </source>
</evidence>
<dbReference type="PANTHER" id="PTHR35008:SF4">
    <property type="entry name" value="BLL4482 PROTEIN"/>
    <property type="match status" value="1"/>
</dbReference>
<evidence type="ECO:0000313" key="7">
    <source>
        <dbReference type="EMBL" id="OGG96224.1"/>
    </source>
</evidence>
<keyword evidence="5" id="KW-0812">Transmembrane</keyword>
<evidence type="ECO:0000256" key="4">
    <source>
        <dbReference type="PROSITE-ProRule" id="PRU00433"/>
    </source>
</evidence>
<feature type="transmembrane region" description="Helical" evidence="5">
    <location>
        <begin position="20"/>
        <end position="41"/>
    </location>
</feature>
<dbReference type="Proteomes" id="UP000178449">
    <property type="component" value="Unassembled WGS sequence"/>
</dbReference>
<evidence type="ECO:0000256" key="5">
    <source>
        <dbReference type="SAM" id="Phobius"/>
    </source>
</evidence>